<evidence type="ECO:0000256" key="1">
    <source>
        <dbReference type="SAM" id="MobiDB-lite"/>
    </source>
</evidence>
<proteinExistence type="predicted"/>
<dbReference type="RefSeq" id="WP_204600929.1">
    <property type="nucleotide sequence ID" value="NZ_JBHSED010000003.1"/>
</dbReference>
<reference evidence="3" key="1">
    <citation type="journal article" date="2019" name="Int. J. Syst. Evol. Microbiol.">
        <title>The Global Catalogue of Microorganisms (GCM) 10K type strain sequencing project: providing services to taxonomists for standard genome sequencing and annotation.</title>
        <authorList>
            <consortium name="The Broad Institute Genomics Platform"/>
            <consortium name="The Broad Institute Genome Sequencing Center for Infectious Disease"/>
            <person name="Wu L."/>
            <person name="Ma J."/>
        </authorList>
    </citation>
    <scope>NUCLEOTIDE SEQUENCE [LARGE SCALE GENOMIC DNA]</scope>
    <source>
        <strain evidence="3">CGMCC 4.1641</strain>
    </source>
</reference>
<evidence type="ECO:0000313" key="2">
    <source>
        <dbReference type="EMBL" id="MFC4302186.1"/>
    </source>
</evidence>
<evidence type="ECO:0000313" key="3">
    <source>
        <dbReference type="Proteomes" id="UP001595755"/>
    </source>
</evidence>
<protein>
    <submittedName>
        <fullName evidence="2">Uncharacterized protein</fullName>
    </submittedName>
</protein>
<name>A0ABV8S3P2_9BACL</name>
<keyword evidence="3" id="KW-1185">Reference proteome</keyword>
<dbReference type="EMBL" id="JBHSED010000003">
    <property type="protein sequence ID" value="MFC4302186.1"/>
    <property type="molecule type" value="Genomic_DNA"/>
</dbReference>
<accession>A0ABV8S3P2</accession>
<sequence length="107" mass="10840">MVFYRSGEAPKPAGSLEQAGALASAAPTAHGTQAEQMLELQSQVGNQATLAMTGAGTRLPAQDIIKASFNGDTGGSTVDHSLAANNASMAYTQRTPIVLGPDAAPLE</sequence>
<feature type="region of interest" description="Disordered" evidence="1">
    <location>
        <begin position="1"/>
        <end position="30"/>
    </location>
</feature>
<dbReference type="Proteomes" id="UP001595755">
    <property type="component" value="Unassembled WGS sequence"/>
</dbReference>
<comment type="caution">
    <text evidence="2">The sequence shown here is derived from an EMBL/GenBank/DDBJ whole genome shotgun (WGS) entry which is preliminary data.</text>
</comment>
<organism evidence="2 3">
    <name type="scientific">Cohnella boryungensis</name>
    <dbReference type="NCBI Taxonomy" id="768479"/>
    <lineage>
        <taxon>Bacteria</taxon>
        <taxon>Bacillati</taxon>
        <taxon>Bacillota</taxon>
        <taxon>Bacilli</taxon>
        <taxon>Bacillales</taxon>
        <taxon>Paenibacillaceae</taxon>
        <taxon>Cohnella</taxon>
    </lineage>
</organism>
<gene>
    <name evidence="2" type="ORF">ACFO1S_01880</name>
</gene>